<dbReference type="Proteomes" id="UP000272729">
    <property type="component" value="Unassembled WGS sequence"/>
</dbReference>
<reference evidence="2 3" key="1">
    <citation type="submission" date="2018-10" db="EMBL/GenBank/DDBJ databases">
        <title>Sequencing the genomes of 1000 actinobacteria strains.</title>
        <authorList>
            <person name="Klenk H.-P."/>
        </authorList>
    </citation>
    <scope>NUCLEOTIDE SEQUENCE [LARGE SCALE GENOMIC DNA]</scope>
    <source>
        <strain evidence="2 3">DSM 43911</strain>
    </source>
</reference>
<sequence length="48" mass="4850">MVVNAIRRILAVAALCAGLGAVLAAPAVAEVQGQSTATEIFTPPYVQP</sequence>
<comment type="caution">
    <text evidence="2">The sequence shown here is derived from an EMBL/GenBank/DDBJ whole genome shotgun (WGS) entry which is preliminary data.</text>
</comment>
<keyword evidence="1" id="KW-0732">Signal</keyword>
<evidence type="ECO:0000256" key="1">
    <source>
        <dbReference type="SAM" id="SignalP"/>
    </source>
</evidence>
<accession>A0A495X8H5</accession>
<keyword evidence="3" id="KW-1185">Reference proteome</keyword>
<evidence type="ECO:0000313" key="2">
    <source>
        <dbReference type="EMBL" id="RKT70292.1"/>
    </source>
</evidence>
<gene>
    <name evidence="2" type="ORF">DFJ66_3549</name>
</gene>
<organism evidence="2 3">
    <name type="scientific">Saccharothrix variisporea</name>
    <dbReference type="NCBI Taxonomy" id="543527"/>
    <lineage>
        <taxon>Bacteria</taxon>
        <taxon>Bacillati</taxon>
        <taxon>Actinomycetota</taxon>
        <taxon>Actinomycetes</taxon>
        <taxon>Pseudonocardiales</taxon>
        <taxon>Pseudonocardiaceae</taxon>
        <taxon>Saccharothrix</taxon>
    </lineage>
</organism>
<feature type="chain" id="PRO_5038777560" evidence="1">
    <location>
        <begin position="25"/>
        <end position="48"/>
    </location>
</feature>
<dbReference type="EMBL" id="RBXR01000001">
    <property type="protein sequence ID" value="RKT70292.1"/>
    <property type="molecule type" value="Genomic_DNA"/>
</dbReference>
<dbReference type="AlphaFoldDB" id="A0A495X8H5"/>
<feature type="signal peptide" evidence="1">
    <location>
        <begin position="1"/>
        <end position="24"/>
    </location>
</feature>
<protein>
    <submittedName>
        <fullName evidence="2">Uncharacterized protein</fullName>
    </submittedName>
</protein>
<evidence type="ECO:0000313" key="3">
    <source>
        <dbReference type="Proteomes" id="UP000272729"/>
    </source>
</evidence>
<dbReference type="RefSeq" id="WP_170199493.1">
    <property type="nucleotide sequence ID" value="NZ_JBIUBA010000005.1"/>
</dbReference>
<proteinExistence type="predicted"/>
<name>A0A495X8H5_9PSEU</name>